<evidence type="ECO:0000313" key="5">
    <source>
        <dbReference type="Proteomes" id="UP000595895"/>
    </source>
</evidence>
<dbReference type="SUPFAM" id="SSF55811">
    <property type="entry name" value="Nudix"/>
    <property type="match status" value="1"/>
</dbReference>
<evidence type="ECO:0000256" key="2">
    <source>
        <dbReference type="ARBA" id="ARBA00022801"/>
    </source>
</evidence>
<dbReference type="Pfam" id="PF00293">
    <property type="entry name" value="NUDIX"/>
    <property type="match status" value="1"/>
</dbReference>
<organism evidence="4 5">
    <name type="scientific">Actinomyces weissii</name>
    <dbReference type="NCBI Taxonomy" id="675090"/>
    <lineage>
        <taxon>Bacteria</taxon>
        <taxon>Bacillati</taxon>
        <taxon>Actinomycetota</taxon>
        <taxon>Actinomycetes</taxon>
        <taxon>Actinomycetales</taxon>
        <taxon>Actinomycetaceae</taxon>
        <taxon>Actinomyces</taxon>
    </lineage>
</organism>
<name>A0A7T7M956_9ACTO</name>
<evidence type="ECO:0000259" key="3">
    <source>
        <dbReference type="PROSITE" id="PS51462"/>
    </source>
</evidence>
<dbReference type="InterPro" id="IPR000086">
    <property type="entry name" value="NUDIX_hydrolase_dom"/>
</dbReference>
<dbReference type="CDD" id="cd18879">
    <property type="entry name" value="NUDIX_Hydrolase"/>
    <property type="match status" value="1"/>
</dbReference>
<dbReference type="AlphaFoldDB" id="A0A7T7M956"/>
<reference evidence="4 5" key="1">
    <citation type="submission" date="2020-12" db="EMBL/GenBank/DDBJ databases">
        <authorList>
            <person name="Zhou J."/>
        </authorList>
    </citation>
    <scope>NUCLEOTIDE SEQUENCE [LARGE SCALE GENOMIC DNA]</scope>
    <source>
        <strain evidence="4 5">CCUG 61299</strain>
    </source>
</reference>
<dbReference type="PANTHER" id="PTHR43046">
    <property type="entry name" value="GDP-MANNOSE MANNOSYL HYDROLASE"/>
    <property type="match status" value="1"/>
</dbReference>
<dbReference type="Gene3D" id="3.90.79.10">
    <property type="entry name" value="Nucleoside Triphosphate Pyrophosphohydrolase"/>
    <property type="match status" value="1"/>
</dbReference>
<proteinExistence type="predicted"/>
<accession>A0A7T7M956</accession>
<keyword evidence="5" id="KW-1185">Reference proteome</keyword>
<dbReference type="EMBL" id="CP066802">
    <property type="protein sequence ID" value="QQM67209.1"/>
    <property type="molecule type" value="Genomic_DNA"/>
</dbReference>
<dbReference type="KEGG" id="awe:JG540_09410"/>
<comment type="cofactor">
    <cofactor evidence="1">
        <name>Mg(2+)</name>
        <dbReference type="ChEBI" id="CHEBI:18420"/>
    </cofactor>
</comment>
<protein>
    <submittedName>
        <fullName evidence="4">NUDIX domain-containing protein</fullName>
    </submittedName>
</protein>
<dbReference type="Proteomes" id="UP000595895">
    <property type="component" value="Chromosome"/>
</dbReference>
<sequence length="163" mass="17413">MPTPEFILSLREKIGHDPLWLPGVSVVVLDGQGRLLLGRRSDTGCWAVVSGIPEPGEQPAACARRECLEETGVEPQVLGLAGVTAGREITFPNGDRCTFMDITLVARASQEQVAATRVGDEESTEVGWFPPDALPEPLQESSRGRVAAALAWLADPTAVQLGR</sequence>
<keyword evidence="2" id="KW-0378">Hydrolase</keyword>
<feature type="domain" description="Nudix hydrolase" evidence="3">
    <location>
        <begin position="19"/>
        <end position="151"/>
    </location>
</feature>
<gene>
    <name evidence="4" type="ORF">JG540_09410</name>
</gene>
<evidence type="ECO:0000313" key="4">
    <source>
        <dbReference type="EMBL" id="QQM67209.1"/>
    </source>
</evidence>
<dbReference type="GO" id="GO:0016787">
    <property type="term" value="F:hydrolase activity"/>
    <property type="evidence" value="ECO:0007669"/>
    <property type="project" value="UniProtKB-KW"/>
</dbReference>
<dbReference type="RefSeq" id="WP_200275595.1">
    <property type="nucleotide sequence ID" value="NZ_CP066802.1"/>
</dbReference>
<dbReference type="InterPro" id="IPR015797">
    <property type="entry name" value="NUDIX_hydrolase-like_dom_sf"/>
</dbReference>
<dbReference type="PANTHER" id="PTHR43046:SF16">
    <property type="entry name" value="ADP-RIBOSE PYROPHOSPHATASE YJHB-RELATED"/>
    <property type="match status" value="1"/>
</dbReference>
<evidence type="ECO:0000256" key="1">
    <source>
        <dbReference type="ARBA" id="ARBA00001946"/>
    </source>
</evidence>
<dbReference type="PROSITE" id="PS51462">
    <property type="entry name" value="NUDIX"/>
    <property type="match status" value="1"/>
</dbReference>